<dbReference type="EMBL" id="MCGT01000021">
    <property type="protein sequence ID" value="ORX51172.1"/>
    <property type="molecule type" value="Genomic_DNA"/>
</dbReference>
<reference evidence="1 2" key="1">
    <citation type="submission" date="2016-07" db="EMBL/GenBank/DDBJ databases">
        <title>Pervasive Adenine N6-methylation of Active Genes in Fungi.</title>
        <authorList>
            <consortium name="DOE Joint Genome Institute"/>
            <person name="Mondo S.J."/>
            <person name="Dannebaum R.O."/>
            <person name="Kuo R.C."/>
            <person name="Labutti K."/>
            <person name="Haridas S."/>
            <person name="Kuo A."/>
            <person name="Salamov A."/>
            <person name="Ahrendt S.R."/>
            <person name="Lipzen A."/>
            <person name="Sullivan W."/>
            <person name="Andreopoulos W.B."/>
            <person name="Clum A."/>
            <person name="Lindquist E."/>
            <person name="Daum C."/>
            <person name="Ramamoorthy G.K."/>
            <person name="Gryganskyi A."/>
            <person name="Culley D."/>
            <person name="Magnuson J.K."/>
            <person name="James T.Y."/>
            <person name="O'Malley M.A."/>
            <person name="Stajich J.E."/>
            <person name="Spatafora J.W."/>
            <person name="Visel A."/>
            <person name="Grigoriev I.V."/>
        </authorList>
    </citation>
    <scope>NUCLEOTIDE SEQUENCE [LARGE SCALE GENOMIC DNA]</scope>
    <source>
        <strain evidence="1 2">NRRL 3301</strain>
    </source>
</reference>
<keyword evidence="2" id="KW-1185">Reference proteome</keyword>
<dbReference type="Proteomes" id="UP000242146">
    <property type="component" value="Unassembled WGS sequence"/>
</dbReference>
<protein>
    <submittedName>
        <fullName evidence="1">Uncharacterized protein</fullName>
    </submittedName>
</protein>
<accession>A0A1X2GD64</accession>
<sequence>MSSGDPNCISYASVLKASSALKFTKAMDTPTPKDGFFGGSGQTYTTLFEEAGLKTRMTIYKAEKILQAALDPDNVIMELPTKYYITVEELYEAIEEAFGPVVGIAPLVTTFRYYRLIRGNESALKAINDGVTIEGINYKATPAQTANTKPVELIRVHLRNVPNQRISAIGVLYPLSTAMPKSSQNG</sequence>
<organism evidence="1 2">
    <name type="scientific">Hesseltinella vesiculosa</name>
    <dbReference type="NCBI Taxonomy" id="101127"/>
    <lineage>
        <taxon>Eukaryota</taxon>
        <taxon>Fungi</taxon>
        <taxon>Fungi incertae sedis</taxon>
        <taxon>Mucoromycota</taxon>
        <taxon>Mucoromycotina</taxon>
        <taxon>Mucoromycetes</taxon>
        <taxon>Mucorales</taxon>
        <taxon>Cunninghamellaceae</taxon>
        <taxon>Hesseltinella</taxon>
    </lineage>
</organism>
<name>A0A1X2GD64_9FUNG</name>
<comment type="caution">
    <text evidence="1">The sequence shown here is derived from an EMBL/GenBank/DDBJ whole genome shotgun (WGS) entry which is preliminary data.</text>
</comment>
<evidence type="ECO:0000313" key="2">
    <source>
        <dbReference type="Proteomes" id="UP000242146"/>
    </source>
</evidence>
<evidence type="ECO:0000313" key="1">
    <source>
        <dbReference type="EMBL" id="ORX51172.1"/>
    </source>
</evidence>
<gene>
    <name evidence="1" type="ORF">DM01DRAFT_1337242</name>
</gene>
<dbReference type="OrthoDB" id="2287714at2759"/>
<dbReference type="AlphaFoldDB" id="A0A1X2GD64"/>
<proteinExistence type="predicted"/>